<feature type="compositionally biased region" description="Basic residues" evidence="12">
    <location>
        <begin position="111"/>
        <end position="123"/>
    </location>
</feature>
<keyword evidence="4" id="KW-0963">Cytoplasm</keyword>
<evidence type="ECO:0000256" key="3">
    <source>
        <dbReference type="ARBA" id="ARBA00006456"/>
    </source>
</evidence>
<evidence type="ECO:0000256" key="6">
    <source>
        <dbReference type="ARBA" id="ARBA00022860"/>
    </source>
</evidence>
<name>G4XPM4_DANRE</name>
<dbReference type="Proteomes" id="UP000000437">
    <property type="component" value="Chromosome 20"/>
</dbReference>
<reference evidence="13" key="2">
    <citation type="submission" date="2011-04" db="EMBL/GenBank/DDBJ databases">
        <title>Zebrafish marcks involved in dorso-ventral patterning of early development.</title>
        <authorList>
            <person name="Wei C."/>
            <person name="Wang Y."/>
            <person name="Sun Y."/>
        </authorList>
    </citation>
    <scope>NUCLEOTIDE SEQUENCE</scope>
</reference>
<organism evidence="13">
    <name type="scientific">Danio rerio</name>
    <name type="common">Zebrafish</name>
    <name type="synonym">Brachydanio rerio</name>
    <dbReference type="NCBI Taxonomy" id="7955"/>
    <lineage>
        <taxon>Eukaryota</taxon>
        <taxon>Metazoa</taxon>
        <taxon>Chordata</taxon>
        <taxon>Craniata</taxon>
        <taxon>Vertebrata</taxon>
        <taxon>Euteleostomi</taxon>
        <taxon>Actinopterygii</taxon>
        <taxon>Neopterygii</taxon>
        <taxon>Teleostei</taxon>
        <taxon>Ostariophysi</taxon>
        <taxon>Cypriniformes</taxon>
        <taxon>Danionidae</taxon>
        <taxon>Danioninae</taxon>
        <taxon>Danio</taxon>
    </lineage>
</organism>
<evidence type="ECO:0000256" key="12">
    <source>
        <dbReference type="SAM" id="MobiDB-lite"/>
    </source>
</evidence>
<reference evidence="15" key="6">
    <citation type="journal article" date="2016" name="Nature">
        <title>MARCKS-like protein is an initiating molecule in axolotl appendage regeneration.</title>
        <authorList>
            <person name="Sugiura T."/>
            <person name="Wang H."/>
            <person name="Barsacchi R."/>
            <person name="Simon A."/>
            <person name="Tanaka E.M."/>
        </authorList>
    </citation>
    <scope>NUCLEOTIDE SEQUENCE</scope>
</reference>
<reference evidence="15" key="5">
    <citation type="journal article" date="2015" name="Nat. Commun.">
        <title>RFX transcription factors are essential for hearing in mice.</title>
        <authorList>
            <person name="Elkon R."/>
            <person name="Milon B."/>
            <person name="Morrison L."/>
            <person name="Shah M."/>
            <person name="Vijayakumar S."/>
            <person name="Racherla M."/>
            <person name="Leitch C.C."/>
            <person name="Silipino L."/>
            <person name="Hadi S."/>
            <person name="Weiss-Gayet M."/>
            <person name="Barras E."/>
            <person name="Schmid C.D."/>
            <person name="Ait-Lounis A."/>
            <person name="Barnes A."/>
            <person name="Song Y."/>
            <person name="Eisenman D.J."/>
            <person name="Eliyahu E."/>
            <person name="Frolenkov G.I."/>
            <person name="Strome S.E."/>
            <person name="Durand B."/>
            <person name="Zaghloul N.A."/>
            <person name="Jones S.M."/>
            <person name="Reith W."/>
            <person name="Hertzano R."/>
        </authorList>
    </citation>
    <scope>NUCLEOTIDE SEQUENCE</scope>
</reference>
<dbReference type="RefSeq" id="NP_001019575.2">
    <property type="nucleotide sequence ID" value="NM_001024404.2"/>
</dbReference>
<keyword evidence="7" id="KW-0472">Membrane</keyword>
<evidence type="ECO:0000256" key="7">
    <source>
        <dbReference type="ARBA" id="ARBA00023136"/>
    </source>
</evidence>
<dbReference type="AlphaFoldDB" id="G4XPM4"/>
<dbReference type="GO" id="GO:0016301">
    <property type="term" value="F:kinase activity"/>
    <property type="evidence" value="ECO:0007669"/>
    <property type="project" value="UniProtKB-KW"/>
</dbReference>
<dbReference type="GO" id="GO:0035914">
    <property type="term" value="P:skeletal muscle cell differentiation"/>
    <property type="evidence" value="ECO:0000315"/>
    <property type="project" value="ZFIN"/>
</dbReference>
<protein>
    <recommendedName>
        <fullName evidence="11">Myristoylated alanine-rich C-kinase substrate</fullName>
    </recommendedName>
</protein>
<reference evidence="15" key="11">
    <citation type="journal article" date="2021" name="Front. Immunol.">
        <title>Glucocorticoid-Induced Exacerbation of Mycobacterial Infection Is Associated With a Reduced Phagocytic Capacity of Macrophages.</title>
        <authorList>
            <person name="Xie Y."/>
            <person name="Xie J."/>
            <person name="Meijer A.H."/>
            <person name="Schaaf M.J.M."/>
        </authorList>
    </citation>
    <scope>NUCLEOTIDE SEQUENCE</scope>
</reference>
<accession>G4XPM4</accession>
<dbReference type="PANTHER" id="PTHR14353:SF9">
    <property type="entry name" value="MYRISTOYLATED ALANINE-RICH C-KINASE SUBSTRATE"/>
    <property type="match status" value="1"/>
</dbReference>
<reference evidence="15" key="12">
    <citation type="submission" date="2025-04" db="UniProtKB">
        <authorList>
            <consortium name="RefSeq"/>
        </authorList>
    </citation>
    <scope>IDENTIFICATION</scope>
</reference>
<dbReference type="GO" id="GO:0051216">
    <property type="term" value="P:cartilage development"/>
    <property type="evidence" value="ECO:0000315"/>
    <property type="project" value="ZFIN"/>
</dbReference>
<keyword evidence="14" id="KW-1185">Reference proteome</keyword>
<evidence type="ECO:0000313" key="14">
    <source>
        <dbReference type="Proteomes" id="UP000000437"/>
    </source>
</evidence>
<dbReference type="PRINTS" id="PR00963">
    <property type="entry name" value="MARCKS"/>
</dbReference>
<keyword evidence="9" id="KW-0206">Cytoskeleton</keyword>
<dbReference type="GO" id="GO:0007420">
    <property type="term" value="P:brain development"/>
    <property type="evidence" value="ECO:0000315"/>
    <property type="project" value="ZFIN"/>
</dbReference>
<reference evidence="15" key="7">
    <citation type="journal article" date="2017" name="J. Exp. Zool. B Mol. Dev. Evol.">
        <title>Functional diversification of the four MARCKS family members in zebrafish neural development.</title>
        <authorList>
            <person name="Prieto D."/>
            <person name="Zolessi F.R."/>
        </authorList>
    </citation>
    <scope>NUCLEOTIDE SEQUENCE</scope>
</reference>
<feature type="region of interest" description="Disordered" evidence="12">
    <location>
        <begin position="1"/>
        <end position="236"/>
    </location>
</feature>
<dbReference type="GO" id="GO:0051015">
    <property type="term" value="F:actin filament binding"/>
    <property type="evidence" value="ECO:0000318"/>
    <property type="project" value="GO_Central"/>
</dbReference>
<feature type="compositionally biased region" description="Polar residues" evidence="12">
    <location>
        <begin position="27"/>
        <end position="38"/>
    </location>
</feature>
<reference evidence="15" key="10">
    <citation type="journal article" date="2019" name="PLoS Genet.">
        <title>Marcksb plays a key role in the secretory pathway of zebrafish Bmp2b.</title>
        <authorList>
            <person name="Ye D."/>
            <person name="Wang X."/>
            <person name="Wei C."/>
            <person name="He M."/>
            <person name="Wang H."/>
            <person name="Wang Y."/>
            <person name="Zhu Z."/>
            <person name="Sun Y."/>
        </authorList>
    </citation>
    <scope>NUCLEOTIDE SEQUENCE</scope>
</reference>
<dbReference type="CTD" id="554102"/>
<reference evidence="15" key="1">
    <citation type="journal article" date="2011" name="Anat. Rec. (Hoboken)">
        <title>Two myristoylated alanine-rich C-kinase substrate (MARCKS) paralogs are required for normal development in zebrafish.</title>
        <authorList>
            <person name="Ott L.E."/>
            <person name="McDowell Z.T."/>
            <person name="Turner P.M."/>
            <person name="Law J.M."/>
            <person name="Adler K.B."/>
            <person name="Yoder J.A."/>
            <person name="Jones S.L."/>
        </authorList>
    </citation>
    <scope>NUCLEOTIDE SEQUENCE</scope>
</reference>
<dbReference type="KEGG" id="dre:554102"/>
<dbReference type="GO" id="GO:0003407">
    <property type="term" value="P:neural retina development"/>
    <property type="evidence" value="ECO:0000315"/>
    <property type="project" value="ZFIN"/>
</dbReference>
<dbReference type="GO" id="GO:0032432">
    <property type="term" value="C:actin filament bundle"/>
    <property type="evidence" value="ECO:0000318"/>
    <property type="project" value="GO_Central"/>
</dbReference>
<keyword evidence="10" id="KW-0449">Lipoprotein</keyword>
<dbReference type="Pfam" id="PF02063">
    <property type="entry name" value="MARCKS"/>
    <property type="match status" value="1"/>
</dbReference>
<evidence type="ECO:0000256" key="4">
    <source>
        <dbReference type="ARBA" id="ARBA00022490"/>
    </source>
</evidence>
<evidence type="ECO:0000256" key="2">
    <source>
        <dbReference type="ARBA" id="ARBA00004635"/>
    </source>
</evidence>
<evidence type="ECO:0000256" key="5">
    <source>
        <dbReference type="ARBA" id="ARBA00022707"/>
    </source>
</evidence>
<evidence type="ECO:0000256" key="11">
    <source>
        <dbReference type="ARBA" id="ARBA00039440"/>
    </source>
</evidence>
<reference evidence="15" key="8">
    <citation type="journal article" date="2017" name="Nat. Commun.">
        <title>Evolution of complexity in the zebrafish synapse proteome.</title>
        <authorList>
            <person name="Bayes A."/>
            <person name="Collins M.O."/>
            <person name="Reig-Viader R."/>
            <person name="Gou G."/>
            <person name="Goulding D."/>
            <person name="Izquierdo A."/>
            <person name="Choudhary J.S."/>
            <person name="Emes R.D."/>
            <person name="Grant S.G."/>
        </authorList>
    </citation>
    <scope>NUCLEOTIDE SEQUENCE</scope>
</reference>
<keyword evidence="17" id="KW-1267">Proteomics identification</keyword>
<dbReference type="GO" id="GO:0005886">
    <property type="term" value="C:plasma membrane"/>
    <property type="evidence" value="ECO:0000318"/>
    <property type="project" value="GO_Central"/>
</dbReference>
<proteinExistence type="evidence at protein level"/>
<evidence type="ECO:0000313" key="15">
    <source>
        <dbReference type="RefSeq" id="NP_001019575.2"/>
    </source>
</evidence>
<reference evidence="15" key="9">
    <citation type="journal article" date="2018" name="Sci. Rep.">
        <title>Ionizing radiation induces transgenerational effects of DNA methylation in zebrafish.</title>
        <authorList>
            <person name="Kamstra J.H."/>
            <person name="Hurem S."/>
            <person name="Martin L.M."/>
            <person name="Lindeman L.C."/>
            <person name="Legler J."/>
            <person name="Oughton D."/>
            <person name="Salbu B."/>
            <person name="Brede D.A."/>
            <person name="Lyche J.L."/>
            <person name="Alestrom P."/>
        </authorList>
    </citation>
    <scope>NUCLEOTIDE SEQUENCE</scope>
</reference>
<dbReference type="AGR" id="ZFIN:ZDB-GENE-050522-145"/>
<dbReference type="GO" id="GO:0010842">
    <property type="term" value="P:retina layer formation"/>
    <property type="evidence" value="ECO:0000315"/>
    <property type="project" value="ZFIN"/>
</dbReference>
<dbReference type="PANTHER" id="PTHR14353">
    <property type="entry name" value="MYRISTOYLATED ALANINE-RICH C-KINASE SUBSTRATE MARCKS"/>
    <property type="match status" value="1"/>
</dbReference>
<keyword evidence="13 15" id="KW-0808">Transferase</keyword>
<dbReference type="GO" id="GO:0005737">
    <property type="term" value="C:cytoplasm"/>
    <property type="evidence" value="ECO:0000318"/>
    <property type="project" value="GO_Central"/>
</dbReference>
<reference evidence="15" key="4">
    <citation type="journal article" date="2014" name="J. Immunol.">
        <title>Contrasted innate responses to two viruses in zebrafish: insights into the ancestral repertoire of vertebrate IFN-stimulated genes.</title>
        <authorList>
            <person name="Briolat V."/>
            <person name="Jouneau L."/>
            <person name="Carvalho R."/>
            <person name="Palha N."/>
            <person name="Langevin C."/>
            <person name="Herbomel P."/>
            <person name="Schwartz O."/>
            <person name="Spaink H.P."/>
            <person name="Levraud J.P."/>
            <person name="Boudinot P."/>
        </authorList>
    </citation>
    <scope>NUCLEOTIDE SEQUENCE</scope>
</reference>
<dbReference type="ZFIN" id="ZDB-GENE-050522-145">
    <property type="gene designation" value="marcksa"/>
</dbReference>
<feature type="compositionally biased region" description="Basic and acidic residues" evidence="12">
    <location>
        <begin position="68"/>
        <end position="82"/>
    </location>
</feature>
<dbReference type="InterPro" id="IPR002101">
    <property type="entry name" value="MARCKS"/>
</dbReference>
<feature type="compositionally biased region" description="Low complexity" evidence="12">
    <location>
        <begin position="202"/>
        <end position="236"/>
    </location>
</feature>
<dbReference type="GeneID" id="554102"/>
<gene>
    <name evidence="15 16" type="primary">marcksa</name>
    <name evidence="15" type="synonym">fc34g03</name>
    <name evidence="15" type="synonym">fc38c06</name>
    <name evidence="13" type="synonym">Marcksa</name>
    <name evidence="15" type="synonym">wu:fc34g03</name>
    <name evidence="15" type="synonym">wu:fc38c06</name>
    <name evidence="15" type="synonym">zgc:109978</name>
</gene>
<evidence type="ECO:0000256" key="9">
    <source>
        <dbReference type="ARBA" id="ARBA00023212"/>
    </source>
</evidence>
<evidence type="ECO:0000256" key="8">
    <source>
        <dbReference type="ARBA" id="ARBA00023203"/>
    </source>
</evidence>
<evidence type="ECO:0007829" key="17">
    <source>
        <dbReference type="PeptideAtlas" id="G4XPM4"/>
    </source>
</evidence>
<dbReference type="GO" id="GO:0007015">
    <property type="term" value="P:actin filament organization"/>
    <property type="evidence" value="ECO:0000318"/>
    <property type="project" value="GO_Central"/>
</dbReference>
<dbReference type="GO" id="GO:0060541">
    <property type="term" value="P:respiratory system development"/>
    <property type="evidence" value="ECO:0000315"/>
    <property type="project" value="ZFIN"/>
</dbReference>
<comment type="similarity">
    <text evidence="3">Belongs to the MARCKS family.</text>
</comment>
<keyword evidence="5" id="KW-0519">Myristate</keyword>
<feature type="compositionally biased region" description="Basic and acidic residues" evidence="12">
    <location>
        <begin position="150"/>
        <end position="174"/>
    </location>
</feature>
<evidence type="ECO:0000313" key="13">
    <source>
        <dbReference type="EMBL" id="AEQ28194.1"/>
    </source>
</evidence>
<dbReference type="OrthoDB" id="9950867at2759"/>
<dbReference type="EMBL" id="JF894244">
    <property type="protein sequence ID" value="AEQ28194.1"/>
    <property type="molecule type" value="mRNA"/>
</dbReference>
<keyword evidence="13 15" id="KW-0418">Kinase</keyword>
<evidence type="ECO:0000313" key="16">
    <source>
        <dbReference type="ZFIN" id="ZDB-GENE-050522-145"/>
    </source>
</evidence>
<dbReference type="GO" id="GO:0007417">
    <property type="term" value="P:central nervous system development"/>
    <property type="evidence" value="ECO:0000315"/>
    <property type="project" value="ZFIN"/>
</dbReference>
<evidence type="ECO:0000256" key="1">
    <source>
        <dbReference type="ARBA" id="ARBA00004245"/>
    </source>
</evidence>
<dbReference type="GO" id="GO:0005516">
    <property type="term" value="F:calmodulin binding"/>
    <property type="evidence" value="ECO:0007669"/>
    <property type="project" value="UniProtKB-KW"/>
</dbReference>
<evidence type="ECO:0000256" key="10">
    <source>
        <dbReference type="ARBA" id="ARBA00023288"/>
    </source>
</evidence>
<keyword evidence="6" id="KW-0112">Calmodulin-binding</keyword>
<keyword evidence="8" id="KW-0009">Actin-binding</keyword>
<sequence length="236" mass="24414">MGAQFTKTAGKEETAAENPGEAAVSPSKANGQVPNTENGHLKVNGDASPAAAEQKEEVRTNGTAPAEDGEKNEEAPAEKEATDGNTEAIAPTEEEAAMDGATPSTSNETPKKKKKRFSFKKSFKLSGFSFKKTKKETGDNGEEAVAAGDDEAKTDGAVEGVSEEKAQTTEEAAKPEQNPVEETKPTSPATEESKTEPAVATEPSPSQNEAAAAEESAPSAQEAECSPEAQAEAATE</sequence>
<reference evidence="14" key="3">
    <citation type="journal article" date="2013" name="Nature">
        <title>The zebrafish reference genome sequence and its relationship to the human genome.</title>
        <authorList>
            <consortium name="Genome Reference Consortium Zebrafish"/>
            <person name="Howe K."/>
            <person name="Clark M.D."/>
            <person name="Torroja C.F."/>
            <person name="Torrance J."/>
            <person name="Berthelot C."/>
            <person name="Muffato M."/>
            <person name="Collins J.E."/>
            <person name="Humphray S."/>
            <person name="McLaren K."/>
            <person name="Matthews L."/>
            <person name="McLaren S."/>
            <person name="Sealy I."/>
            <person name="Caccamo M."/>
            <person name="Churcher C."/>
            <person name="Scott C."/>
            <person name="Barrett J.C."/>
            <person name="Koch R."/>
            <person name="Rauch G.J."/>
            <person name="White S."/>
            <person name="Chow W."/>
            <person name="Kilian B."/>
            <person name="Quintais L.T."/>
            <person name="Guerra-Assuncao J.A."/>
            <person name="Zhou Y."/>
            <person name="Gu Y."/>
            <person name="Yen J."/>
            <person name="Vogel J.H."/>
            <person name="Eyre T."/>
            <person name="Redmond S."/>
            <person name="Banerjee R."/>
            <person name="Chi J."/>
            <person name="Fu B."/>
            <person name="Langley E."/>
            <person name="Maguire S.F."/>
            <person name="Laird G.K."/>
            <person name="Lloyd D."/>
            <person name="Kenyon E."/>
            <person name="Donaldson S."/>
            <person name="Sehra H."/>
            <person name="Almeida-King J."/>
            <person name="Loveland J."/>
            <person name="Trevanion S."/>
            <person name="Jones M."/>
            <person name="Quail M."/>
            <person name="Willey D."/>
            <person name="Hunt A."/>
            <person name="Burton J."/>
            <person name="Sims S."/>
            <person name="McLay K."/>
            <person name="Plumb B."/>
            <person name="Davis J."/>
            <person name="Clee C."/>
            <person name="Oliver K."/>
            <person name="Clark R."/>
            <person name="Riddle C."/>
            <person name="Elliot D."/>
            <person name="Eliott D."/>
            <person name="Threadgold G."/>
            <person name="Harden G."/>
            <person name="Ware D."/>
            <person name="Begum S."/>
            <person name="Mortimore B."/>
            <person name="Mortimer B."/>
            <person name="Kerry G."/>
            <person name="Heath P."/>
            <person name="Phillimore B."/>
            <person name="Tracey A."/>
            <person name="Corby N."/>
            <person name="Dunn M."/>
            <person name="Johnson C."/>
            <person name="Wood J."/>
            <person name="Clark S."/>
            <person name="Pelan S."/>
            <person name="Griffiths G."/>
            <person name="Smith M."/>
            <person name="Glithero R."/>
            <person name="Howden P."/>
            <person name="Barker N."/>
            <person name="Lloyd C."/>
            <person name="Stevens C."/>
            <person name="Harley J."/>
            <person name="Holt K."/>
            <person name="Panagiotidis G."/>
            <person name="Lovell J."/>
            <person name="Beasley H."/>
            <person name="Henderson C."/>
            <person name="Gordon D."/>
            <person name="Auger K."/>
            <person name="Wright D."/>
            <person name="Collins J."/>
            <person name="Raisen C."/>
            <person name="Dyer L."/>
            <person name="Leung K."/>
            <person name="Robertson L."/>
            <person name="Ambridge K."/>
            <person name="Leongamornlert D."/>
            <person name="McGuire S."/>
            <person name="Gilderthorp R."/>
            <person name="Griffiths C."/>
            <person name="Manthravadi D."/>
            <person name="Nichol S."/>
            <person name="Barker G."/>
            <person name="Whitehead S."/>
            <person name="Kay M."/>
            <person name="Brown J."/>
            <person name="Murnane C."/>
            <person name="Gray E."/>
            <person name="Humphries M."/>
            <person name="Sycamore N."/>
            <person name="Barker D."/>
            <person name="Saunders D."/>
            <person name="Wallis J."/>
            <person name="Babbage A."/>
            <person name="Hammond S."/>
            <person name="Mashreghi-Mohammadi M."/>
            <person name="Barr L."/>
            <person name="Martin S."/>
            <person name="Wray P."/>
            <person name="Ellington A."/>
            <person name="Matthews N."/>
            <person name="Ellwood M."/>
            <person name="Woodmansey R."/>
            <person name="Clark G."/>
            <person name="Cooper J."/>
            <person name="Cooper J."/>
            <person name="Tromans A."/>
            <person name="Grafham D."/>
            <person name="Skuce C."/>
            <person name="Pandian R."/>
            <person name="Andrews R."/>
            <person name="Harrison E."/>
            <person name="Kimberley A."/>
            <person name="Garnett J."/>
            <person name="Fosker N."/>
            <person name="Hall R."/>
            <person name="Garner P."/>
            <person name="Kelly D."/>
            <person name="Bird C."/>
            <person name="Palmer S."/>
            <person name="Gehring I."/>
            <person name="Berger A."/>
            <person name="Dooley C.M."/>
            <person name="Ersan-Urun Z."/>
            <person name="Eser C."/>
            <person name="Geiger H."/>
            <person name="Geisler M."/>
            <person name="Karotki L."/>
            <person name="Kirn A."/>
            <person name="Konantz J."/>
            <person name="Konantz M."/>
            <person name="Oberlander M."/>
            <person name="Rudolph-Geiger S."/>
            <person name="Teucke M."/>
            <person name="Lanz C."/>
            <person name="Raddatz G."/>
            <person name="Osoegawa K."/>
            <person name="Zhu B."/>
            <person name="Rapp A."/>
            <person name="Widaa S."/>
            <person name="Langford C."/>
            <person name="Yang F."/>
            <person name="Schuster S.C."/>
            <person name="Carter N.P."/>
            <person name="Harrow J."/>
            <person name="Ning Z."/>
            <person name="Herrero J."/>
            <person name="Searle S.M."/>
            <person name="Enright A."/>
            <person name="Geisler R."/>
            <person name="Plasterk R.H."/>
            <person name="Lee C."/>
            <person name="Westerfield M."/>
            <person name="de Jong P.J."/>
            <person name="Zon L.I."/>
            <person name="Postlethwait J.H."/>
            <person name="Nusslein-Volhard C."/>
            <person name="Hubbard T.J."/>
            <person name="Roest Crollius H."/>
            <person name="Rogers J."/>
            <person name="Stemple D.L."/>
        </authorList>
    </citation>
    <scope>NUCLEOTIDE SEQUENCE [LARGE SCALE GENOMIC DNA]</scope>
</reference>
<comment type="subcellular location">
    <subcellularLocation>
        <location evidence="1">Cytoplasm</location>
        <location evidence="1">Cytoskeleton</location>
    </subcellularLocation>
    <subcellularLocation>
        <location evidence="2">Membrane</location>
        <topology evidence="2">Lipid-anchor</topology>
    </subcellularLocation>
</comment>